<sequence>MQDIQRALYEEYLAGRDPFLVMSRIHCWAEKARFDIKIASISFPRRIFVKGNFAVRQSSFKLTTLSVNCELCEQERAFLLKDSEAKSFELFWLGFMFVGIGLEMRDTDTEQYTLSEEENNEDPNFNYYIGKDQKTKWKKALPPKMFELAVKILSPIYQG</sequence>
<organism evidence="1 2">
    <name type="scientific">Cordylochernes scorpioides</name>
    <dbReference type="NCBI Taxonomy" id="51811"/>
    <lineage>
        <taxon>Eukaryota</taxon>
        <taxon>Metazoa</taxon>
        <taxon>Ecdysozoa</taxon>
        <taxon>Arthropoda</taxon>
        <taxon>Chelicerata</taxon>
        <taxon>Arachnida</taxon>
        <taxon>Pseudoscorpiones</taxon>
        <taxon>Cheliferoidea</taxon>
        <taxon>Chernetidae</taxon>
        <taxon>Cordylochernes</taxon>
    </lineage>
</organism>
<dbReference type="EMBL" id="CP092886">
    <property type="protein sequence ID" value="UYV84008.1"/>
    <property type="molecule type" value="Genomic_DNA"/>
</dbReference>
<proteinExistence type="predicted"/>
<protein>
    <submittedName>
        <fullName evidence="1">Uncharacterized protein</fullName>
    </submittedName>
</protein>
<gene>
    <name evidence="1" type="ORF">LAZ67_X000871</name>
</gene>
<evidence type="ECO:0000313" key="1">
    <source>
        <dbReference type="EMBL" id="UYV84008.1"/>
    </source>
</evidence>
<reference evidence="1 2" key="1">
    <citation type="submission" date="2022-03" db="EMBL/GenBank/DDBJ databases">
        <title>A chromosomal length assembly of Cordylochernes scorpioides.</title>
        <authorList>
            <person name="Zeh D."/>
            <person name="Zeh J."/>
        </authorList>
    </citation>
    <scope>NUCLEOTIDE SEQUENCE [LARGE SCALE GENOMIC DNA]</scope>
    <source>
        <strain evidence="1">IN4F17</strain>
        <tissue evidence="1">Whole Body</tissue>
    </source>
</reference>
<accession>A0ABY6LSE5</accession>
<name>A0ABY6LSE5_9ARAC</name>
<evidence type="ECO:0000313" key="2">
    <source>
        <dbReference type="Proteomes" id="UP001235939"/>
    </source>
</evidence>
<dbReference type="Proteomes" id="UP001235939">
    <property type="component" value="Chromosome X"/>
</dbReference>
<keyword evidence="2" id="KW-1185">Reference proteome</keyword>